<dbReference type="GO" id="GO:0016779">
    <property type="term" value="F:nucleotidyltransferase activity"/>
    <property type="evidence" value="ECO:0007669"/>
    <property type="project" value="UniProtKB-ARBA"/>
</dbReference>
<dbReference type="InterPro" id="IPR025877">
    <property type="entry name" value="MobA-like_NTP_Trfase"/>
</dbReference>
<dbReference type="SUPFAM" id="SSF53448">
    <property type="entry name" value="Nucleotide-diphospho-sugar transferases"/>
    <property type="match status" value="1"/>
</dbReference>
<dbReference type="CDD" id="cd04182">
    <property type="entry name" value="GT_2_like_f"/>
    <property type="match status" value="1"/>
</dbReference>
<dbReference type="InterPro" id="IPR029044">
    <property type="entry name" value="Nucleotide-diphossugar_trans"/>
</dbReference>
<proteinExistence type="predicted"/>
<dbReference type="EMBL" id="DXEK01000065">
    <property type="protein sequence ID" value="HIX76749.1"/>
    <property type="molecule type" value="Genomic_DNA"/>
</dbReference>
<evidence type="ECO:0000313" key="3">
    <source>
        <dbReference type="Proteomes" id="UP000886890"/>
    </source>
</evidence>
<dbReference type="Pfam" id="PF12804">
    <property type="entry name" value="NTP_transf_3"/>
    <property type="match status" value="1"/>
</dbReference>
<name>A0A9D1XC28_9FIRM</name>
<evidence type="ECO:0000259" key="1">
    <source>
        <dbReference type="Pfam" id="PF12804"/>
    </source>
</evidence>
<feature type="domain" description="MobA-like NTP transferase" evidence="1">
    <location>
        <begin position="5"/>
        <end position="176"/>
    </location>
</feature>
<dbReference type="Gene3D" id="3.90.550.10">
    <property type="entry name" value="Spore Coat Polysaccharide Biosynthesis Protein SpsA, Chain A"/>
    <property type="match status" value="1"/>
</dbReference>
<dbReference type="PANTHER" id="PTHR43777:SF1">
    <property type="entry name" value="MOLYBDENUM COFACTOR CYTIDYLYLTRANSFERASE"/>
    <property type="match status" value="1"/>
</dbReference>
<reference evidence="2" key="2">
    <citation type="submission" date="2021-04" db="EMBL/GenBank/DDBJ databases">
        <authorList>
            <person name="Gilroy R."/>
        </authorList>
    </citation>
    <scope>NUCLEOTIDE SEQUENCE</scope>
    <source>
        <strain evidence="2">CHK183-1962</strain>
    </source>
</reference>
<dbReference type="AlphaFoldDB" id="A0A9D1XC28"/>
<protein>
    <submittedName>
        <fullName evidence="2">Nucleotidyltransferase family protein</fullName>
    </submittedName>
</protein>
<reference evidence="2" key="1">
    <citation type="journal article" date="2021" name="PeerJ">
        <title>Extensive microbial diversity within the chicken gut microbiome revealed by metagenomics and culture.</title>
        <authorList>
            <person name="Gilroy R."/>
            <person name="Ravi A."/>
            <person name="Getino M."/>
            <person name="Pursley I."/>
            <person name="Horton D.L."/>
            <person name="Alikhan N.F."/>
            <person name="Baker D."/>
            <person name="Gharbi K."/>
            <person name="Hall N."/>
            <person name="Watson M."/>
            <person name="Adriaenssens E.M."/>
            <person name="Foster-Nyarko E."/>
            <person name="Jarju S."/>
            <person name="Secka A."/>
            <person name="Antonio M."/>
            <person name="Oren A."/>
            <person name="Chaudhuri R.R."/>
            <person name="La Ragione R."/>
            <person name="Hildebrand F."/>
            <person name="Pallen M.J."/>
        </authorList>
    </citation>
    <scope>NUCLEOTIDE SEQUENCE</scope>
    <source>
        <strain evidence="2">CHK183-1962</strain>
    </source>
</reference>
<evidence type="ECO:0000313" key="2">
    <source>
        <dbReference type="EMBL" id="HIX76749.1"/>
    </source>
</evidence>
<gene>
    <name evidence="2" type="ORF">H9734_04020</name>
</gene>
<comment type="caution">
    <text evidence="2">The sequence shown here is derived from an EMBL/GenBank/DDBJ whole genome shotgun (WGS) entry which is preliminary data.</text>
</comment>
<organism evidence="2 3">
    <name type="scientific">Candidatus Fusicatenibacter merdavium</name>
    <dbReference type="NCBI Taxonomy" id="2838600"/>
    <lineage>
        <taxon>Bacteria</taxon>
        <taxon>Bacillati</taxon>
        <taxon>Bacillota</taxon>
        <taxon>Clostridia</taxon>
        <taxon>Lachnospirales</taxon>
        <taxon>Lachnospiraceae</taxon>
        <taxon>Fusicatenibacter</taxon>
    </lineage>
</organism>
<dbReference type="PANTHER" id="PTHR43777">
    <property type="entry name" value="MOLYBDENUM COFACTOR CYTIDYLYLTRANSFERASE"/>
    <property type="match status" value="1"/>
</dbReference>
<dbReference type="Proteomes" id="UP000886890">
    <property type="component" value="Unassembled WGS sequence"/>
</dbReference>
<sequence>MIDLILLAAGNSRRFRESGRGNKLLNPWKGRPMYRTVLERWKEASEGMLDGGAVYVVSREYEILEAAEQYGMIPVYSPESAQGISWSVRNGLCAARRQTPERTGRQADHYVFGVADQPMLTAATIRRFLEKVRASVYACLAWEGQTGNPVAFPEKAAEELLGLEGDSGGKKVLRCHLEECTMVSAARAEELKDIDTLEQLQEAEQEMQQNR</sequence>
<accession>A0A9D1XC28</accession>